<dbReference type="Proteomes" id="UP000181790">
    <property type="component" value="Unassembled WGS sequence"/>
</dbReference>
<reference evidence="1 2" key="1">
    <citation type="submission" date="2016-10" db="EMBL/GenBank/DDBJ databases">
        <title>Arsenicibacter rosenii gen. nov., sp. nov., an efficient arsenic-methylating bacterium isolated from an arsenic-contaminated paddy soil.</title>
        <authorList>
            <person name="Huang K."/>
        </authorList>
    </citation>
    <scope>NUCLEOTIDE SEQUENCE [LARGE SCALE GENOMIC DNA]</scope>
    <source>
        <strain evidence="1 2">SM-1</strain>
    </source>
</reference>
<dbReference type="AlphaFoldDB" id="A0A1S2VQZ6"/>
<proteinExistence type="predicted"/>
<evidence type="ECO:0000313" key="1">
    <source>
        <dbReference type="EMBL" id="OIN61199.1"/>
    </source>
</evidence>
<gene>
    <name evidence="1" type="ORF">BLX24_03825</name>
</gene>
<sequence>MQPKAATKWIELSGIHYLVQSVEEPRLDGISKVNTLYLGRVAKDENGLFLASVYIAYSSAPFDLRRRFDLEAAKSDVESYLAETGRLPRPAESHESLVVSG</sequence>
<keyword evidence="2" id="KW-1185">Reference proteome</keyword>
<dbReference type="RefSeq" id="WP_071501701.1">
    <property type="nucleotide sequence ID" value="NZ_MORL01000001.1"/>
</dbReference>
<organism evidence="1 2">
    <name type="scientific">Arsenicibacter rosenii</name>
    <dbReference type="NCBI Taxonomy" id="1750698"/>
    <lineage>
        <taxon>Bacteria</taxon>
        <taxon>Pseudomonadati</taxon>
        <taxon>Bacteroidota</taxon>
        <taxon>Cytophagia</taxon>
        <taxon>Cytophagales</taxon>
        <taxon>Spirosomataceae</taxon>
        <taxon>Arsenicibacter</taxon>
    </lineage>
</organism>
<evidence type="ECO:0000313" key="2">
    <source>
        <dbReference type="Proteomes" id="UP000181790"/>
    </source>
</evidence>
<accession>A0A1S2VQZ6</accession>
<comment type="caution">
    <text evidence="1">The sequence shown here is derived from an EMBL/GenBank/DDBJ whole genome shotgun (WGS) entry which is preliminary data.</text>
</comment>
<dbReference type="EMBL" id="MORL01000001">
    <property type="protein sequence ID" value="OIN61199.1"/>
    <property type="molecule type" value="Genomic_DNA"/>
</dbReference>
<name>A0A1S2VQZ6_9BACT</name>
<protein>
    <submittedName>
        <fullName evidence="1">Uncharacterized protein</fullName>
    </submittedName>
</protein>